<feature type="domain" description="Iron-binding zinc finger CDGSH type" evidence="7">
    <location>
        <begin position="639"/>
        <end position="676"/>
    </location>
</feature>
<dbReference type="SMART" id="SM00704">
    <property type="entry name" value="ZnF_CDGSH"/>
    <property type="match status" value="2"/>
</dbReference>
<dbReference type="PANTHER" id="PTHR11533">
    <property type="entry name" value="PROTEASE M1 ZINC METALLOPROTEASE"/>
    <property type="match status" value="1"/>
</dbReference>
<sequence>MPIRNIEIKYNTMWTYFHETPLISIDSVAFLVCGFHRIMISRGSFNQDIWFRPELKPHLEFAETVISSANVYMREWNIWRKVLEQTSVSFESKVDYVVIPDLQDEIKHTLGFIFYREANIIYNVELDSVAYKTIIARLIARGMVQKYIRNLFKPTDLWSHTWLNEGFKMYYPAYIIDKALPNSRMMDLFVVQVQHELLYLNTYIVINSTIVYKSYYENYLHSSLTHIKGFIIWRMLVEALPPSIFVKGLDEYVNNQVNKPEATTSDHLWNALRSKMIELDPKYDFNIKDTIDSWIRQRYSSVLKVTQNYSANDSSSSVVIVSVEFHNELDQKQYYIPVTYTTESKLDFNVTWTNFWLTPWRPKIELFFEQNEWIILNLQQAGYYRVNYDTTNWRKIAQYLNSENYSNIHVLNRAQIINDAFHFAIEKKLEFSVFWELASYLAQEKDYIAWYPMFKAFEFLSNIFPFLDFYPEFKDVLKFDFMQNFEFSNVNLYDEYNINDHTKCLMQELAKWKCIISDYSCEKESTRYLKWHLENPKENKQVNDIVTLTVIINNAYSKKQLDEVLRFSTKTDEPQIPVNLLKDTYGAHHQKKNGVIYDKKPFRMRLEAGKTYSWCLCGQSKSQPICDGTHKNIFLKITLRPIRFSVAETKEYWLCNCKQTSNRPFCDGTHKRPDIQELKR</sequence>
<dbReference type="Gene3D" id="1.10.390.10">
    <property type="entry name" value="Neutral Protease Domain 2"/>
    <property type="match status" value="1"/>
</dbReference>
<evidence type="ECO:0000259" key="7">
    <source>
        <dbReference type="SMART" id="SM00704"/>
    </source>
</evidence>
<dbReference type="InterPro" id="IPR050344">
    <property type="entry name" value="Peptidase_M1_aminopeptidases"/>
</dbReference>
<evidence type="ECO:0000256" key="6">
    <source>
        <dbReference type="ARBA" id="ARBA00034078"/>
    </source>
</evidence>
<dbReference type="SUPFAM" id="SSF55486">
    <property type="entry name" value="Metalloproteases ('zincins'), catalytic domain"/>
    <property type="match status" value="1"/>
</dbReference>
<proteinExistence type="inferred from homology"/>
<dbReference type="Gene3D" id="2.60.40.1910">
    <property type="match status" value="1"/>
</dbReference>
<comment type="cofactor">
    <cofactor evidence="6">
        <name>[2Fe-2S] cluster</name>
        <dbReference type="ChEBI" id="CHEBI:190135"/>
    </cofactor>
</comment>
<keyword evidence="8" id="KW-0645">Protease</keyword>
<dbReference type="GO" id="GO:0005737">
    <property type="term" value="C:cytoplasm"/>
    <property type="evidence" value="ECO:0007669"/>
    <property type="project" value="TreeGrafter"/>
</dbReference>
<dbReference type="Gene3D" id="3.40.5.90">
    <property type="entry name" value="CDGSH iron-sulfur domain, mitoNEET-type"/>
    <property type="match status" value="2"/>
</dbReference>
<evidence type="ECO:0000313" key="9">
    <source>
        <dbReference type="Proteomes" id="UP000000311"/>
    </source>
</evidence>
<name>E2ADC8_CAMFO</name>
<dbReference type="GO" id="GO:0006508">
    <property type="term" value="P:proteolysis"/>
    <property type="evidence" value="ECO:0007669"/>
    <property type="project" value="TreeGrafter"/>
</dbReference>
<evidence type="ECO:0000256" key="4">
    <source>
        <dbReference type="ARBA" id="ARBA00023004"/>
    </source>
</evidence>
<dbReference type="InterPro" id="IPR042216">
    <property type="entry name" value="MitoNEET_CISD"/>
</dbReference>
<dbReference type="Pfam" id="PF09360">
    <property type="entry name" value="zf-CDGSH"/>
    <property type="match status" value="2"/>
</dbReference>
<dbReference type="InterPro" id="IPR014782">
    <property type="entry name" value="Peptidase_M1_dom"/>
</dbReference>
<dbReference type="PANTHER" id="PTHR11533:SF294">
    <property type="entry name" value="THYROTROPIN-RELEASING HORMONE-DEGRADING ECTOENZYME"/>
    <property type="match status" value="1"/>
</dbReference>
<reference evidence="8 9" key="1">
    <citation type="journal article" date="2010" name="Science">
        <title>Genomic comparison of the ants Camponotus floridanus and Harpegnathos saltator.</title>
        <authorList>
            <person name="Bonasio R."/>
            <person name="Zhang G."/>
            <person name="Ye C."/>
            <person name="Mutti N.S."/>
            <person name="Fang X."/>
            <person name="Qin N."/>
            <person name="Donahue G."/>
            <person name="Yang P."/>
            <person name="Li Q."/>
            <person name="Li C."/>
            <person name="Zhang P."/>
            <person name="Huang Z."/>
            <person name="Berger S.L."/>
            <person name="Reinberg D."/>
            <person name="Wang J."/>
            <person name="Liebig J."/>
        </authorList>
    </citation>
    <scope>NUCLEOTIDE SEQUENCE [LARGE SCALE GENOMIC DNA]</scope>
    <source>
        <strain evidence="9">C129</strain>
    </source>
</reference>
<dbReference type="STRING" id="104421.E2ADC8"/>
<feature type="domain" description="Iron-binding zinc finger CDGSH type" evidence="7">
    <location>
        <begin position="599"/>
        <end position="636"/>
    </location>
</feature>
<dbReference type="GO" id="GO:0005615">
    <property type="term" value="C:extracellular space"/>
    <property type="evidence" value="ECO:0007669"/>
    <property type="project" value="TreeGrafter"/>
</dbReference>
<keyword evidence="9" id="KW-1185">Reference proteome</keyword>
<protein>
    <submittedName>
        <fullName evidence="8">Aminopeptidase N</fullName>
    </submittedName>
</protein>
<evidence type="ECO:0000256" key="2">
    <source>
        <dbReference type="ARBA" id="ARBA00022714"/>
    </source>
</evidence>
<gene>
    <name evidence="8" type="ORF">EAG_07144</name>
</gene>
<dbReference type="Pfam" id="PF01433">
    <property type="entry name" value="Peptidase_M1"/>
    <property type="match status" value="1"/>
</dbReference>
<keyword evidence="5" id="KW-0411">Iron-sulfur</keyword>
<dbReference type="GO" id="GO:0016020">
    <property type="term" value="C:membrane"/>
    <property type="evidence" value="ECO:0007669"/>
    <property type="project" value="TreeGrafter"/>
</dbReference>
<dbReference type="EMBL" id="GL438749">
    <property type="protein sequence ID" value="EFN68544.1"/>
    <property type="molecule type" value="Genomic_DNA"/>
</dbReference>
<dbReference type="GO" id="GO:0070006">
    <property type="term" value="F:metalloaminopeptidase activity"/>
    <property type="evidence" value="ECO:0007669"/>
    <property type="project" value="TreeGrafter"/>
</dbReference>
<keyword evidence="8" id="KW-0378">Hydrolase</keyword>
<dbReference type="AlphaFoldDB" id="E2ADC8"/>
<evidence type="ECO:0000313" key="8">
    <source>
        <dbReference type="EMBL" id="EFN68544.1"/>
    </source>
</evidence>
<keyword evidence="4" id="KW-0408">Iron</keyword>
<dbReference type="OMA" id="CEKESTR"/>
<keyword evidence="3" id="KW-0479">Metal-binding</keyword>
<evidence type="ECO:0000256" key="3">
    <source>
        <dbReference type="ARBA" id="ARBA00022723"/>
    </source>
</evidence>
<dbReference type="Pfam" id="PF11838">
    <property type="entry name" value="ERAP1_C"/>
    <property type="match status" value="1"/>
</dbReference>
<dbReference type="InParanoid" id="E2ADC8"/>
<dbReference type="Proteomes" id="UP000000311">
    <property type="component" value="Unassembled WGS sequence"/>
</dbReference>
<evidence type="ECO:0000256" key="5">
    <source>
        <dbReference type="ARBA" id="ARBA00023014"/>
    </source>
</evidence>
<dbReference type="GO" id="GO:0051537">
    <property type="term" value="F:2 iron, 2 sulfur cluster binding"/>
    <property type="evidence" value="ECO:0007669"/>
    <property type="project" value="UniProtKB-KW"/>
</dbReference>
<organism evidence="9">
    <name type="scientific">Camponotus floridanus</name>
    <name type="common">Florida carpenter ant</name>
    <dbReference type="NCBI Taxonomy" id="104421"/>
    <lineage>
        <taxon>Eukaryota</taxon>
        <taxon>Metazoa</taxon>
        <taxon>Ecdysozoa</taxon>
        <taxon>Arthropoda</taxon>
        <taxon>Hexapoda</taxon>
        <taxon>Insecta</taxon>
        <taxon>Pterygota</taxon>
        <taxon>Neoptera</taxon>
        <taxon>Endopterygota</taxon>
        <taxon>Hymenoptera</taxon>
        <taxon>Apocrita</taxon>
        <taxon>Aculeata</taxon>
        <taxon>Formicoidea</taxon>
        <taxon>Formicidae</taxon>
        <taxon>Formicinae</taxon>
        <taxon>Camponotus</taxon>
    </lineage>
</organism>
<dbReference type="GO" id="GO:0043171">
    <property type="term" value="P:peptide catabolic process"/>
    <property type="evidence" value="ECO:0007669"/>
    <property type="project" value="TreeGrafter"/>
</dbReference>
<evidence type="ECO:0000256" key="1">
    <source>
        <dbReference type="ARBA" id="ARBA00010136"/>
    </source>
</evidence>
<dbReference type="Gene3D" id="1.25.50.20">
    <property type="match status" value="1"/>
</dbReference>
<dbReference type="InterPro" id="IPR018967">
    <property type="entry name" value="FeS-contain_CDGSH-typ"/>
</dbReference>
<dbReference type="OrthoDB" id="510539at2759"/>
<dbReference type="GO" id="GO:0042277">
    <property type="term" value="F:peptide binding"/>
    <property type="evidence" value="ECO:0007669"/>
    <property type="project" value="TreeGrafter"/>
</dbReference>
<accession>E2ADC8</accession>
<keyword evidence="2" id="KW-0001">2Fe-2S</keyword>
<comment type="similarity">
    <text evidence="1">Belongs to the peptidase M1 family.</text>
</comment>
<keyword evidence="8" id="KW-0031">Aminopeptidase</keyword>
<dbReference type="GO" id="GO:0008270">
    <property type="term" value="F:zinc ion binding"/>
    <property type="evidence" value="ECO:0007669"/>
    <property type="project" value="InterPro"/>
</dbReference>
<dbReference type="InterPro" id="IPR027268">
    <property type="entry name" value="Peptidase_M4/M1_CTD_sf"/>
</dbReference>
<dbReference type="InterPro" id="IPR024571">
    <property type="entry name" value="ERAP1-like_C_dom"/>
</dbReference>